<dbReference type="PANTHER" id="PTHR35525">
    <property type="entry name" value="BLL6575 PROTEIN"/>
    <property type="match status" value="1"/>
</dbReference>
<organism evidence="2 3">
    <name type="scientific">Agromyces tardus</name>
    <dbReference type="NCBI Taxonomy" id="2583849"/>
    <lineage>
        <taxon>Bacteria</taxon>
        <taxon>Bacillati</taxon>
        <taxon>Actinomycetota</taxon>
        <taxon>Actinomycetes</taxon>
        <taxon>Micrococcales</taxon>
        <taxon>Microbacteriaceae</taxon>
        <taxon>Agromyces</taxon>
    </lineage>
</organism>
<dbReference type="PANTHER" id="PTHR35525:SF3">
    <property type="entry name" value="BLL6575 PROTEIN"/>
    <property type="match status" value="1"/>
</dbReference>
<evidence type="ECO:0000313" key="2">
    <source>
        <dbReference type="EMBL" id="RNB52419.1"/>
    </source>
</evidence>
<dbReference type="Pfam" id="PF11706">
    <property type="entry name" value="zf-CGNR"/>
    <property type="match status" value="1"/>
</dbReference>
<gene>
    <name evidence="2" type="ORF">EDM22_01595</name>
</gene>
<dbReference type="SUPFAM" id="SSF160904">
    <property type="entry name" value="Jann2411-like"/>
    <property type="match status" value="1"/>
</dbReference>
<dbReference type="AlphaFoldDB" id="A0A3M8AN11"/>
<dbReference type="InterPro" id="IPR023286">
    <property type="entry name" value="ABATE_dom_sf"/>
</dbReference>
<evidence type="ECO:0000259" key="1">
    <source>
        <dbReference type="Pfam" id="PF11706"/>
    </source>
</evidence>
<dbReference type="InterPro" id="IPR021005">
    <property type="entry name" value="Znf_CGNR"/>
</dbReference>
<reference evidence="2 3" key="1">
    <citation type="submission" date="2018-10" db="EMBL/GenBank/DDBJ databases">
        <title>Isolation, diversity and antibacterial activity of antinobacteria from the wheat rhizosphere soil.</title>
        <authorList>
            <person name="Sun T."/>
        </authorList>
    </citation>
    <scope>NUCLEOTIDE SEQUENCE [LARGE SCALE GENOMIC DNA]</scope>
    <source>
        <strain evidence="2 3">SJ-23</strain>
    </source>
</reference>
<sequence>MVFEHVANARCLELANSVPDRHDGDRDWLADAETADAWAATLGLGRVEPLTGPDRAALIDLREAIVAVFGAHVQGAPIDPRALGALTREHTRGLGRHGYVAEGGAFRRDWPVVWDGPSLRAAFAGSAVELLTDPRLDRVGQCPSCGWLFVDTTKNRSRRWCSMEMCGGRDKALRHYRRQRAGASD</sequence>
<protein>
    <recommendedName>
        <fullName evidence="1">Zinc finger CGNR domain-containing protein</fullName>
    </recommendedName>
</protein>
<proteinExistence type="predicted"/>
<dbReference type="Pfam" id="PF07336">
    <property type="entry name" value="ABATE"/>
    <property type="match status" value="1"/>
</dbReference>
<accession>A0A3M8AN11</accession>
<dbReference type="Gene3D" id="1.10.3300.10">
    <property type="entry name" value="Jann2411-like domain"/>
    <property type="match status" value="1"/>
</dbReference>
<dbReference type="EMBL" id="RHHB01000001">
    <property type="protein sequence ID" value="RNB52419.1"/>
    <property type="molecule type" value="Genomic_DNA"/>
</dbReference>
<dbReference type="Proteomes" id="UP000275048">
    <property type="component" value="Unassembled WGS sequence"/>
</dbReference>
<dbReference type="RefSeq" id="WP_122935255.1">
    <property type="nucleotide sequence ID" value="NZ_JBHSNT010000007.1"/>
</dbReference>
<evidence type="ECO:0000313" key="3">
    <source>
        <dbReference type="Proteomes" id="UP000275048"/>
    </source>
</evidence>
<feature type="domain" description="Zinc finger CGNR" evidence="1">
    <location>
        <begin position="138"/>
        <end position="179"/>
    </location>
</feature>
<dbReference type="InterPro" id="IPR010852">
    <property type="entry name" value="ABATE"/>
</dbReference>
<keyword evidence="3" id="KW-1185">Reference proteome</keyword>
<comment type="caution">
    <text evidence="2">The sequence shown here is derived from an EMBL/GenBank/DDBJ whole genome shotgun (WGS) entry which is preliminary data.</text>
</comment>
<name>A0A3M8AN11_9MICO</name>
<dbReference type="OrthoDB" id="123307at2"/>